<comment type="caution">
    <text evidence="11">The sequence shown here is derived from an EMBL/GenBank/DDBJ whole genome shotgun (WGS) entry which is preliminary data.</text>
</comment>
<dbReference type="InterPro" id="IPR000300">
    <property type="entry name" value="IPPc"/>
</dbReference>
<dbReference type="Proteomes" id="UP000286134">
    <property type="component" value="Unassembled WGS sequence"/>
</dbReference>
<dbReference type="InterPro" id="IPR046985">
    <property type="entry name" value="IP5"/>
</dbReference>
<dbReference type="GO" id="GO:0005737">
    <property type="term" value="C:cytoplasm"/>
    <property type="evidence" value="ECO:0007669"/>
    <property type="project" value="UniProtKB-SubCell"/>
</dbReference>
<comment type="similarity">
    <text evidence="2">Belongs to the synaptojanin family.</text>
</comment>
<evidence type="ECO:0000256" key="4">
    <source>
        <dbReference type="ARBA" id="ARBA00013044"/>
    </source>
</evidence>
<reference evidence="11 12" key="1">
    <citation type="journal article" date="2018" name="BMC Genomics">
        <title>Comparative genome analyses reveal sequence features reflecting distinct modes of host-adaptation between dicot and monocot powdery mildew.</title>
        <authorList>
            <person name="Wu Y."/>
            <person name="Ma X."/>
            <person name="Pan Z."/>
            <person name="Kale S.D."/>
            <person name="Song Y."/>
            <person name="King H."/>
            <person name="Zhang Q."/>
            <person name="Presley C."/>
            <person name="Deng X."/>
            <person name="Wei C.I."/>
            <person name="Xiao S."/>
        </authorList>
    </citation>
    <scope>NUCLEOTIDE SEQUENCE [LARGE SCALE GENOMIC DNA]</scope>
    <source>
        <strain evidence="11">UMSG2</strain>
    </source>
</reference>
<dbReference type="GO" id="GO:0046856">
    <property type="term" value="P:phosphatidylinositol dephosphorylation"/>
    <property type="evidence" value="ECO:0007669"/>
    <property type="project" value="InterPro"/>
</dbReference>
<dbReference type="InterPro" id="IPR002013">
    <property type="entry name" value="SAC_dom"/>
</dbReference>
<sequence length="1281" mass="143651">MSIQILLREYPYRSIALVTDSYALIFRCCPTGSSNSNTNIAVPGFMTDDPGTSRCIVEFLAKDCVDLNYYQLLSPLPVYGTLGLITINNIIFICVVTGAKRVASVRPGETAEKIYGVEFYCLNASTYDHTSREISEQNVTEDGFLSNIRVKELSQEHPCAELQKLLCDGSFYFSTNVDLTNSLQNRNVEASNLDMDHMDTDFLWNSFMIDPLVKFRSQLLRQERKILDNSRTLTSAIRGFIMTMSVPSSSSPLRNKDVGASASLTIISRLSCRRAGTRFNSRGIDDDGNVANFVESETVYYSPLVSRKAVSLVGNVNTSGTCFSYVQIRGSVPIFWEQAAGLIPGQQKISMTRSPEGTLPSFNKHFSELERKYGLVHIINLLSETKTSEVELTTLYRKAVKSVKEKWSREKYALDHEFLKETEFDFHAETKGPGGYEAASLIRRLIQSSANGFAYFLCEEQIYSDEDSPNNLENQTVVALKQQGVFRTNCLDCLDRTNLIQSIISQMAIEAFLAHRNEQATSVFWMCHSSLWADNGDALSRIYAGTGALKSSFTRHGKMSLAGALADARKSATRLYINNFADKARQNNIDLLLGRSIGQKTIHLFDPINEYVMAELFKKASEYQSLVSIKIWCGTFNLNGRNICTQNDLSSWLFPDLDHTQETPEIYATGFQEIVELSPQQIMSSDPTRKEAWERIVLDTLNKKSKSISSECYILLRSSQLVGVSLMIFVKKSALAHIRNVEGSVIKTGMSGMAGNKGAVAIRMDYADTPLCFVTAHFAAGFVNYEERNSNFATINQGLRFQRNRGIDDHSTVIWMGDFNYRITLDNEKVRNLIRNGELDTLYQNDQLNLQMIAGSVFPYYSESKITFAPTYKFDIGTNIYDTSEKLRVPAWTDRILLKGSNTRQIDYNSVPLQFSDHRPVYGIFICVINIIDEIRKETLSRQIFKERKAQINGTLSIIKHNNSEERLKAVSSGSDLLLGSPIKQDLWLNGSQELHSQILSPRKVSTHQKLSHPIKKPRSIIKSPDLPAIRSSSVTWNTPTTREFANNLTSVTQVRGLSKTPESEDSKKYNLNDDQITSKSSTLPNYVTSARSKVFTSASTKGQAPPPIARKPPHLSSTPKISSHNLVISTAYSENSNKCAPPSILYATYPQNKNPHIMVEEKKTKEPPPPPQPRNVGKGTREPPLLAQPRNVSKGTREPPLLPQSRKVSKRTKDSPSPLQPQNLSKDTIQVSKESDVSNKNPIKPIVPDRKKSPMTLLESDIESSISSWEVLEPENNQMR</sequence>
<evidence type="ECO:0000259" key="10">
    <source>
        <dbReference type="PROSITE" id="PS50275"/>
    </source>
</evidence>
<keyword evidence="8" id="KW-0653">Protein transport</keyword>
<dbReference type="PANTHER" id="PTHR11200:SF257">
    <property type="entry name" value="PHOSPHOINOSITIDE 5-PHOSPHATASE"/>
    <property type="match status" value="1"/>
</dbReference>
<dbReference type="Pfam" id="PF02383">
    <property type="entry name" value="Syja_N"/>
    <property type="match status" value="1"/>
</dbReference>
<evidence type="ECO:0000256" key="7">
    <source>
        <dbReference type="ARBA" id="ARBA00022801"/>
    </source>
</evidence>
<evidence type="ECO:0000256" key="2">
    <source>
        <dbReference type="ARBA" id="ARBA00008943"/>
    </source>
</evidence>
<dbReference type="PANTHER" id="PTHR11200">
    <property type="entry name" value="INOSITOL 5-PHOSPHATASE"/>
    <property type="match status" value="1"/>
</dbReference>
<evidence type="ECO:0000256" key="1">
    <source>
        <dbReference type="ARBA" id="ARBA00004496"/>
    </source>
</evidence>
<dbReference type="PROSITE" id="PS50275">
    <property type="entry name" value="SAC"/>
    <property type="match status" value="1"/>
</dbReference>
<evidence type="ECO:0000256" key="6">
    <source>
        <dbReference type="ARBA" id="ARBA00022490"/>
    </source>
</evidence>
<evidence type="ECO:0000256" key="8">
    <source>
        <dbReference type="ARBA" id="ARBA00022927"/>
    </source>
</evidence>
<proteinExistence type="inferred from homology"/>
<dbReference type="GO" id="GO:0016020">
    <property type="term" value="C:membrane"/>
    <property type="evidence" value="ECO:0007669"/>
    <property type="project" value="TreeGrafter"/>
</dbReference>
<accession>A0A420I2M2</accession>
<feature type="compositionally biased region" description="Basic and acidic residues" evidence="9">
    <location>
        <begin position="1062"/>
        <end position="1072"/>
    </location>
</feature>
<feature type="region of interest" description="Disordered" evidence="9">
    <location>
        <begin position="1161"/>
        <end position="1256"/>
    </location>
</feature>
<comment type="similarity">
    <text evidence="3">In the central section; belongs to the inositol 1,4,5-trisphosphate 5-phosphatase family.</text>
</comment>
<evidence type="ECO:0000313" key="12">
    <source>
        <dbReference type="Proteomes" id="UP000286134"/>
    </source>
</evidence>
<dbReference type="EMBL" id="MCFK01002233">
    <property type="protein sequence ID" value="RKF63933.1"/>
    <property type="molecule type" value="Genomic_DNA"/>
</dbReference>
<dbReference type="Gene3D" id="3.60.10.10">
    <property type="entry name" value="Endonuclease/exonuclease/phosphatase"/>
    <property type="match status" value="1"/>
</dbReference>
<dbReference type="SMART" id="SM00128">
    <property type="entry name" value="IPPc"/>
    <property type="match status" value="1"/>
</dbReference>
<comment type="subcellular location">
    <subcellularLocation>
        <location evidence="1">Cytoplasm</location>
    </subcellularLocation>
</comment>
<keyword evidence="5" id="KW-0813">Transport</keyword>
<dbReference type="SUPFAM" id="SSF56219">
    <property type="entry name" value="DNase I-like"/>
    <property type="match status" value="1"/>
</dbReference>
<name>A0A420I2M2_9PEZI</name>
<evidence type="ECO:0000313" key="11">
    <source>
        <dbReference type="EMBL" id="RKF63933.1"/>
    </source>
</evidence>
<dbReference type="GO" id="GO:0004439">
    <property type="term" value="F:phosphatidylinositol-4,5-bisphosphate 5-phosphatase activity"/>
    <property type="evidence" value="ECO:0007669"/>
    <property type="project" value="UniProtKB-EC"/>
</dbReference>
<feature type="compositionally biased region" description="Polar residues" evidence="9">
    <location>
        <begin position="1216"/>
        <end position="1233"/>
    </location>
</feature>
<keyword evidence="12" id="KW-1185">Reference proteome</keyword>
<gene>
    <name evidence="11" type="ORF">OnM2_022099</name>
</gene>
<keyword evidence="7" id="KW-0378">Hydrolase</keyword>
<dbReference type="STRING" id="212602.A0A420I2M2"/>
<feature type="compositionally biased region" description="Polar residues" evidence="9">
    <location>
        <begin position="1073"/>
        <end position="1103"/>
    </location>
</feature>
<feature type="region of interest" description="Disordered" evidence="9">
    <location>
        <begin position="1055"/>
        <end position="1122"/>
    </location>
</feature>
<feature type="domain" description="SAC" evidence="10">
    <location>
        <begin position="162"/>
        <end position="545"/>
    </location>
</feature>
<keyword evidence="6" id="KW-0963">Cytoplasm</keyword>
<dbReference type="EC" id="3.1.3.36" evidence="4"/>
<dbReference type="OrthoDB" id="405996at2759"/>
<evidence type="ECO:0000256" key="5">
    <source>
        <dbReference type="ARBA" id="ARBA00022448"/>
    </source>
</evidence>
<protein>
    <recommendedName>
        <fullName evidence="4">phosphoinositide 5-phosphatase</fullName>
        <ecNumber evidence="4">3.1.3.36</ecNumber>
    </recommendedName>
</protein>
<dbReference type="GO" id="GO:0015031">
    <property type="term" value="P:protein transport"/>
    <property type="evidence" value="ECO:0007669"/>
    <property type="project" value="UniProtKB-KW"/>
</dbReference>
<dbReference type="InterPro" id="IPR036691">
    <property type="entry name" value="Endo/exonu/phosph_ase_sf"/>
</dbReference>
<dbReference type="GO" id="GO:0043813">
    <property type="term" value="F:phosphatidylinositol-3,5-bisphosphate 5-phosphatase activity"/>
    <property type="evidence" value="ECO:0007669"/>
    <property type="project" value="TreeGrafter"/>
</dbReference>
<evidence type="ECO:0000256" key="9">
    <source>
        <dbReference type="SAM" id="MobiDB-lite"/>
    </source>
</evidence>
<dbReference type="Pfam" id="PF22669">
    <property type="entry name" value="Exo_endo_phos2"/>
    <property type="match status" value="1"/>
</dbReference>
<evidence type="ECO:0000256" key="3">
    <source>
        <dbReference type="ARBA" id="ARBA00009678"/>
    </source>
</evidence>
<dbReference type="FunFam" id="3.60.10.10:FF:000029">
    <property type="entry name" value="Inositol polyphosphate 5-phosphatase"/>
    <property type="match status" value="1"/>
</dbReference>
<organism evidence="11 12">
    <name type="scientific">Erysiphe neolycopersici</name>
    <dbReference type="NCBI Taxonomy" id="212602"/>
    <lineage>
        <taxon>Eukaryota</taxon>
        <taxon>Fungi</taxon>
        <taxon>Dikarya</taxon>
        <taxon>Ascomycota</taxon>
        <taxon>Pezizomycotina</taxon>
        <taxon>Leotiomycetes</taxon>
        <taxon>Erysiphales</taxon>
        <taxon>Erysiphaceae</taxon>
        <taxon>Erysiphe</taxon>
    </lineage>
</organism>